<keyword evidence="1" id="KW-0732">Signal</keyword>
<evidence type="ECO:0000256" key="1">
    <source>
        <dbReference type="SAM" id="SignalP"/>
    </source>
</evidence>
<dbReference type="AlphaFoldDB" id="A0A0Q3HR17"/>
<dbReference type="STRING" id="452084.AR438_11780"/>
<dbReference type="RefSeq" id="WP_056015346.1">
    <property type="nucleotide sequence ID" value="NZ_LLYZ01000006.1"/>
</dbReference>
<proteinExistence type="predicted"/>
<dbReference type="Proteomes" id="UP000051682">
    <property type="component" value="Unassembled WGS sequence"/>
</dbReference>
<evidence type="ECO:0008006" key="4">
    <source>
        <dbReference type="Google" id="ProtNLM"/>
    </source>
</evidence>
<name>A0A0Q3HR17_9FLAO</name>
<comment type="caution">
    <text evidence="2">The sequence shown here is derived from an EMBL/GenBank/DDBJ whole genome shotgun (WGS) entry which is preliminary data.</text>
</comment>
<evidence type="ECO:0000313" key="2">
    <source>
        <dbReference type="EMBL" id="KQK25200.1"/>
    </source>
</evidence>
<organism evidence="2 3">
    <name type="scientific">Chryseobacterium aquaticum</name>
    <dbReference type="NCBI Taxonomy" id="452084"/>
    <lineage>
        <taxon>Bacteria</taxon>
        <taxon>Pseudomonadati</taxon>
        <taxon>Bacteroidota</taxon>
        <taxon>Flavobacteriia</taxon>
        <taxon>Flavobacteriales</taxon>
        <taxon>Weeksellaceae</taxon>
        <taxon>Chryseobacterium group</taxon>
        <taxon>Chryseobacterium</taxon>
    </lineage>
</organism>
<feature type="signal peptide" evidence="1">
    <location>
        <begin position="1"/>
        <end position="18"/>
    </location>
</feature>
<sequence length="163" mass="18344">MRDLILLLTVCCASVAFAQSAKSIEIIAPDNQKTIVTSVELLKYPQHTIDSIQITNHLKEYKSTLKNIKGVLLKDVLSKISFKEKSPKVLSEYYITCIAEDGYKVVFSWNEIFNTAVGDTVLLIPETESRLKDGISTLSPTDFATGRRYVKMLKTIQLKKVNE</sequence>
<accession>A0A0Q3HR17</accession>
<protein>
    <recommendedName>
        <fullName evidence="4">Molybdopterin-binding protein</fullName>
    </recommendedName>
</protein>
<feature type="chain" id="PRO_5006203643" description="Molybdopterin-binding protein" evidence="1">
    <location>
        <begin position="19"/>
        <end position="163"/>
    </location>
</feature>
<dbReference type="EMBL" id="LLYZ01000006">
    <property type="protein sequence ID" value="KQK25200.1"/>
    <property type="molecule type" value="Genomic_DNA"/>
</dbReference>
<evidence type="ECO:0000313" key="3">
    <source>
        <dbReference type="Proteomes" id="UP000051682"/>
    </source>
</evidence>
<reference evidence="2 3" key="1">
    <citation type="submission" date="2015-10" db="EMBL/GenBank/DDBJ databases">
        <title>Chryseobacterium aquaticum genome.</title>
        <authorList>
            <person name="Newman J.D."/>
            <person name="Ferguson M.B."/>
            <person name="Miller J.R."/>
        </authorList>
    </citation>
    <scope>NUCLEOTIDE SEQUENCE [LARGE SCALE GENOMIC DNA]</scope>
    <source>
        <strain evidence="2 3">KCTC 12483</strain>
    </source>
</reference>
<gene>
    <name evidence="2" type="ORF">AR438_11780</name>
</gene>
<keyword evidence="3" id="KW-1185">Reference proteome</keyword>